<evidence type="ECO:0000256" key="1">
    <source>
        <dbReference type="SAM" id="Coils"/>
    </source>
</evidence>
<dbReference type="EMBL" id="JAUIQD010000001">
    <property type="protein sequence ID" value="KAK3364180.1"/>
    <property type="molecule type" value="Genomic_DNA"/>
</dbReference>
<keyword evidence="3" id="KW-1185">Reference proteome</keyword>
<proteinExistence type="predicted"/>
<comment type="caution">
    <text evidence="2">The sequence shown here is derived from an EMBL/GenBank/DDBJ whole genome shotgun (WGS) entry which is preliminary data.</text>
</comment>
<reference evidence="2" key="1">
    <citation type="journal article" date="2023" name="Mol. Phylogenet. Evol.">
        <title>Genome-scale phylogeny and comparative genomics of the fungal order Sordariales.</title>
        <authorList>
            <person name="Hensen N."/>
            <person name="Bonometti L."/>
            <person name="Westerberg I."/>
            <person name="Brannstrom I.O."/>
            <person name="Guillou S."/>
            <person name="Cros-Aarteil S."/>
            <person name="Calhoun S."/>
            <person name="Haridas S."/>
            <person name="Kuo A."/>
            <person name="Mondo S."/>
            <person name="Pangilinan J."/>
            <person name="Riley R."/>
            <person name="LaButti K."/>
            <person name="Andreopoulos B."/>
            <person name="Lipzen A."/>
            <person name="Chen C."/>
            <person name="Yan M."/>
            <person name="Daum C."/>
            <person name="Ng V."/>
            <person name="Clum A."/>
            <person name="Steindorff A."/>
            <person name="Ohm R.A."/>
            <person name="Martin F."/>
            <person name="Silar P."/>
            <person name="Natvig D.O."/>
            <person name="Lalanne C."/>
            <person name="Gautier V."/>
            <person name="Ament-Velasquez S.L."/>
            <person name="Kruys A."/>
            <person name="Hutchinson M.I."/>
            <person name="Powell A.J."/>
            <person name="Barry K."/>
            <person name="Miller A.N."/>
            <person name="Grigoriev I.V."/>
            <person name="Debuchy R."/>
            <person name="Gladieux P."/>
            <person name="Hiltunen Thoren M."/>
            <person name="Johannesson H."/>
        </authorList>
    </citation>
    <scope>NUCLEOTIDE SEQUENCE</scope>
    <source>
        <strain evidence="2">CBS 955.72</strain>
    </source>
</reference>
<evidence type="ECO:0000313" key="3">
    <source>
        <dbReference type="Proteomes" id="UP001275084"/>
    </source>
</evidence>
<gene>
    <name evidence="2" type="ORF">B0T25DRAFT_563209</name>
</gene>
<evidence type="ECO:0000313" key="2">
    <source>
        <dbReference type="EMBL" id="KAK3364180.1"/>
    </source>
</evidence>
<dbReference type="Proteomes" id="UP001275084">
    <property type="component" value="Unassembled WGS sequence"/>
</dbReference>
<protein>
    <submittedName>
        <fullName evidence="2">Uncharacterized protein</fullName>
    </submittedName>
</protein>
<accession>A0AAJ0HWG8</accession>
<reference evidence="2" key="2">
    <citation type="submission" date="2023-06" db="EMBL/GenBank/DDBJ databases">
        <authorList>
            <consortium name="Lawrence Berkeley National Laboratory"/>
            <person name="Haridas S."/>
            <person name="Hensen N."/>
            <person name="Bonometti L."/>
            <person name="Westerberg I."/>
            <person name="Brannstrom I.O."/>
            <person name="Guillou S."/>
            <person name="Cros-Aarteil S."/>
            <person name="Calhoun S."/>
            <person name="Kuo A."/>
            <person name="Mondo S."/>
            <person name="Pangilinan J."/>
            <person name="Riley R."/>
            <person name="Labutti K."/>
            <person name="Andreopoulos B."/>
            <person name="Lipzen A."/>
            <person name="Chen C."/>
            <person name="Yanf M."/>
            <person name="Daum C."/>
            <person name="Ng V."/>
            <person name="Clum A."/>
            <person name="Steindorff A."/>
            <person name="Ohm R."/>
            <person name="Martin F."/>
            <person name="Silar P."/>
            <person name="Natvig D."/>
            <person name="Lalanne C."/>
            <person name="Gautier V."/>
            <person name="Ament-Velasquez S.L."/>
            <person name="Kruys A."/>
            <person name="Hutchinson M.I."/>
            <person name="Powell A.J."/>
            <person name="Barry K."/>
            <person name="Miller A.N."/>
            <person name="Grigoriev I.V."/>
            <person name="Debuchy R."/>
            <person name="Gladieux P."/>
            <person name="Thoren M.H."/>
            <person name="Johannesson H."/>
        </authorList>
    </citation>
    <scope>NUCLEOTIDE SEQUENCE</scope>
    <source>
        <strain evidence="2">CBS 955.72</strain>
    </source>
</reference>
<keyword evidence="1" id="KW-0175">Coiled coil</keyword>
<organism evidence="2 3">
    <name type="scientific">Lasiosphaeria hispida</name>
    <dbReference type="NCBI Taxonomy" id="260671"/>
    <lineage>
        <taxon>Eukaryota</taxon>
        <taxon>Fungi</taxon>
        <taxon>Dikarya</taxon>
        <taxon>Ascomycota</taxon>
        <taxon>Pezizomycotina</taxon>
        <taxon>Sordariomycetes</taxon>
        <taxon>Sordariomycetidae</taxon>
        <taxon>Sordariales</taxon>
        <taxon>Lasiosphaeriaceae</taxon>
        <taxon>Lasiosphaeria</taxon>
    </lineage>
</organism>
<name>A0AAJ0HWG8_9PEZI</name>
<sequence length="193" mass="21378">MPLMIPALAFSDVLFADSFPLSQSQDMSRTREFHEDLYFQSFDLKPSSLTTSSSSGTTASDAYPCRYTWTGAMRSWAWLDGASAYPFIFNASTAANVLDASSPSTAGTSNTLTPGGMQLQPQLQRNLERLRQRLVEAEAEKRELREACRLSQDDIHLVNSLLDEVLDMALVNDAYEKLSQAAEKLAAVGKRLR</sequence>
<dbReference type="AlphaFoldDB" id="A0AAJ0HWG8"/>
<feature type="coiled-coil region" evidence="1">
    <location>
        <begin position="120"/>
        <end position="154"/>
    </location>
</feature>